<evidence type="ECO:0000256" key="3">
    <source>
        <dbReference type="ARBA" id="ARBA00022605"/>
    </source>
</evidence>
<dbReference type="Gene3D" id="3.40.50.720">
    <property type="entry name" value="NAD(P)-binding Rossmann-like Domain"/>
    <property type="match status" value="1"/>
</dbReference>
<dbReference type="PANTHER" id="PTHR48099">
    <property type="entry name" value="C-1-TETRAHYDROFOLATE SYNTHASE, CYTOPLASMIC-RELATED"/>
    <property type="match status" value="1"/>
</dbReference>
<comment type="caution">
    <text evidence="14">The sequence shown here is derived from an EMBL/GenBank/DDBJ whole genome shotgun (WGS) entry which is preliminary data.</text>
</comment>
<comment type="caution">
    <text evidence="11">Lacks conserved residue(s) required for the propagation of feature annotation.</text>
</comment>
<dbReference type="InterPro" id="IPR000672">
    <property type="entry name" value="THF_DH/CycHdrlase"/>
</dbReference>
<gene>
    <name evidence="11" type="primary">folD</name>
    <name evidence="14" type="ORF">LJD61_01405</name>
</gene>
<keyword evidence="8 11" id="KW-0368">Histidine biosynthesis</keyword>
<name>A0ABT1NAR8_9FIRM</name>
<keyword evidence="7 11" id="KW-0560">Oxidoreductase</keyword>
<evidence type="ECO:0000256" key="1">
    <source>
        <dbReference type="ARBA" id="ARBA00004777"/>
    </source>
</evidence>
<keyword evidence="15" id="KW-1185">Reference proteome</keyword>
<evidence type="ECO:0000256" key="11">
    <source>
        <dbReference type="HAMAP-Rule" id="MF_01576"/>
    </source>
</evidence>
<keyword evidence="2 11" id="KW-0554">One-carbon metabolism</keyword>
<evidence type="ECO:0000256" key="10">
    <source>
        <dbReference type="ARBA" id="ARBA00023268"/>
    </source>
</evidence>
<comment type="pathway">
    <text evidence="1 11">One-carbon metabolism; tetrahydrofolate interconversion.</text>
</comment>
<accession>A0ABT1NAR8</accession>
<dbReference type="PANTHER" id="PTHR48099:SF5">
    <property type="entry name" value="C-1-TETRAHYDROFOLATE SYNTHASE, CYTOPLASMIC"/>
    <property type="match status" value="1"/>
</dbReference>
<dbReference type="Pfam" id="PF00763">
    <property type="entry name" value="THF_DHG_CYH"/>
    <property type="match status" value="1"/>
</dbReference>
<dbReference type="EC" id="3.5.4.9" evidence="11"/>
<feature type="binding site" evidence="11">
    <location>
        <begin position="165"/>
        <end position="167"/>
    </location>
    <ligand>
        <name>NADP(+)</name>
        <dbReference type="ChEBI" id="CHEBI:58349"/>
    </ligand>
</feature>
<dbReference type="RefSeq" id="WP_255225699.1">
    <property type="nucleotide sequence ID" value="NZ_JAJEKE010000001.1"/>
</dbReference>
<protein>
    <recommendedName>
        <fullName evidence="11">Bifunctional protein FolD</fullName>
    </recommendedName>
    <domain>
        <recommendedName>
            <fullName evidence="11">Methylenetetrahydrofolate dehydrogenase</fullName>
            <ecNumber evidence="11">1.5.1.5</ecNumber>
        </recommendedName>
    </domain>
    <domain>
        <recommendedName>
            <fullName evidence="11">Methenyltetrahydrofolate cyclohydrolase</fullName>
            <ecNumber evidence="11">3.5.4.9</ecNumber>
        </recommendedName>
    </domain>
</protein>
<evidence type="ECO:0000259" key="12">
    <source>
        <dbReference type="Pfam" id="PF00763"/>
    </source>
</evidence>
<dbReference type="Gene3D" id="3.40.50.10860">
    <property type="entry name" value="Leucine Dehydrogenase, chain A, domain 1"/>
    <property type="match status" value="1"/>
</dbReference>
<evidence type="ECO:0000256" key="5">
    <source>
        <dbReference type="ARBA" id="ARBA00022801"/>
    </source>
</evidence>
<dbReference type="SUPFAM" id="SSF51735">
    <property type="entry name" value="NAD(P)-binding Rossmann-fold domains"/>
    <property type="match status" value="1"/>
</dbReference>
<evidence type="ECO:0000313" key="14">
    <source>
        <dbReference type="EMBL" id="MCQ1528206.1"/>
    </source>
</evidence>
<feature type="domain" description="Tetrahydrofolate dehydrogenase/cyclohydrolase catalytic" evidence="12">
    <location>
        <begin position="5"/>
        <end position="119"/>
    </location>
</feature>
<evidence type="ECO:0000256" key="2">
    <source>
        <dbReference type="ARBA" id="ARBA00022563"/>
    </source>
</evidence>
<comment type="subunit">
    <text evidence="11">Homodimer.</text>
</comment>
<feature type="binding site" evidence="11">
    <location>
        <position position="231"/>
    </location>
    <ligand>
        <name>NADP(+)</name>
        <dbReference type="ChEBI" id="CHEBI:58349"/>
    </ligand>
</feature>
<dbReference type="SUPFAM" id="SSF53223">
    <property type="entry name" value="Aminoacid dehydrogenase-like, N-terminal domain"/>
    <property type="match status" value="1"/>
</dbReference>
<dbReference type="EMBL" id="JAJEKE010000001">
    <property type="protein sequence ID" value="MCQ1528206.1"/>
    <property type="molecule type" value="Genomic_DNA"/>
</dbReference>
<dbReference type="PRINTS" id="PR00085">
    <property type="entry name" value="THFDHDRGNASE"/>
</dbReference>
<evidence type="ECO:0000313" key="15">
    <source>
        <dbReference type="Proteomes" id="UP001651880"/>
    </source>
</evidence>
<keyword evidence="4 11" id="KW-0658">Purine biosynthesis</keyword>
<dbReference type="InterPro" id="IPR020631">
    <property type="entry name" value="THF_DH/CycHdrlase_NAD-bd_dom"/>
</dbReference>
<dbReference type="CDD" id="cd01080">
    <property type="entry name" value="NAD_bind_m-THF_DH_Cyclohyd"/>
    <property type="match status" value="1"/>
</dbReference>
<organism evidence="14 15">
    <name type="scientific">Lutispora saccharofermentans</name>
    <dbReference type="NCBI Taxonomy" id="3024236"/>
    <lineage>
        <taxon>Bacteria</taxon>
        <taxon>Bacillati</taxon>
        <taxon>Bacillota</taxon>
        <taxon>Clostridia</taxon>
        <taxon>Lutisporales</taxon>
        <taxon>Lutisporaceae</taxon>
        <taxon>Lutispora</taxon>
    </lineage>
</organism>
<dbReference type="InterPro" id="IPR020630">
    <property type="entry name" value="THF_DH/CycHdrlase_cat_dom"/>
</dbReference>
<evidence type="ECO:0000256" key="9">
    <source>
        <dbReference type="ARBA" id="ARBA00023167"/>
    </source>
</evidence>
<keyword evidence="10 11" id="KW-0511">Multifunctional enzyme</keyword>
<evidence type="ECO:0000256" key="6">
    <source>
        <dbReference type="ARBA" id="ARBA00022857"/>
    </source>
</evidence>
<comment type="function">
    <text evidence="11">Catalyzes the oxidation of 5,10-methylenetetrahydrofolate to 5,10-methenyltetrahydrofolate and then the hydrolysis of 5,10-methenyltetrahydrofolate to 10-formyltetrahydrofolate.</text>
</comment>
<evidence type="ECO:0000259" key="13">
    <source>
        <dbReference type="Pfam" id="PF02882"/>
    </source>
</evidence>
<reference evidence="14 15" key="1">
    <citation type="submission" date="2021-10" db="EMBL/GenBank/DDBJ databases">
        <title>Lutispora strain m25 sp. nov., a thermophilic, non-spore-forming bacterium isolated from a lab-scale methanogenic bioreactor digesting anaerobic sludge.</title>
        <authorList>
            <person name="El Houari A."/>
            <person name="Mcdonald J."/>
        </authorList>
    </citation>
    <scope>NUCLEOTIDE SEQUENCE [LARGE SCALE GENOMIC DNA]</scope>
    <source>
        <strain evidence="15">m25</strain>
    </source>
</reference>
<keyword evidence="5 11" id="KW-0378">Hydrolase</keyword>
<keyword evidence="3 11" id="KW-0028">Amino-acid biosynthesis</keyword>
<evidence type="ECO:0000256" key="7">
    <source>
        <dbReference type="ARBA" id="ARBA00023002"/>
    </source>
</evidence>
<keyword evidence="9 11" id="KW-0486">Methionine biosynthesis</keyword>
<dbReference type="HAMAP" id="MF_01576">
    <property type="entry name" value="THF_DHG_CYH"/>
    <property type="match status" value="1"/>
</dbReference>
<feature type="domain" description="Tetrahydrofolate dehydrogenase/cyclohydrolase NAD(P)-binding" evidence="13">
    <location>
        <begin position="139"/>
        <end position="280"/>
    </location>
</feature>
<dbReference type="Pfam" id="PF02882">
    <property type="entry name" value="THF_DHG_CYH_C"/>
    <property type="match status" value="1"/>
</dbReference>
<comment type="similarity">
    <text evidence="11">Belongs to the tetrahydrofolate dehydrogenase/cyclohydrolase family.</text>
</comment>
<evidence type="ECO:0000256" key="4">
    <source>
        <dbReference type="ARBA" id="ARBA00022755"/>
    </source>
</evidence>
<dbReference type="InterPro" id="IPR036291">
    <property type="entry name" value="NAD(P)-bd_dom_sf"/>
</dbReference>
<dbReference type="InterPro" id="IPR046346">
    <property type="entry name" value="Aminoacid_DH-like_N_sf"/>
</dbReference>
<comment type="catalytic activity">
    <reaction evidence="11">
        <text>(6R)-5,10-methenyltetrahydrofolate + H2O = (6R)-10-formyltetrahydrofolate + H(+)</text>
        <dbReference type="Rhea" id="RHEA:23700"/>
        <dbReference type="ChEBI" id="CHEBI:15377"/>
        <dbReference type="ChEBI" id="CHEBI:15378"/>
        <dbReference type="ChEBI" id="CHEBI:57455"/>
        <dbReference type="ChEBI" id="CHEBI:195366"/>
        <dbReference type="EC" id="3.5.4.9"/>
    </reaction>
</comment>
<comment type="catalytic activity">
    <reaction evidence="11">
        <text>(6R)-5,10-methylene-5,6,7,8-tetrahydrofolate + NADP(+) = (6R)-5,10-methenyltetrahydrofolate + NADPH</text>
        <dbReference type="Rhea" id="RHEA:22812"/>
        <dbReference type="ChEBI" id="CHEBI:15636"/>
        <dbReference type="ChEBI" id="CHEBI:57455"/>
        <dbReference type="ChEBI" id="CHEBI:57783"/>
        <dbReference type="ChEBI" id="CHEBI:58349"/>
        <dbReference type="EC" id="1.5.1.5"/>
    </reaction>
</comment>
<keyword evidence="6 11" id="KW-0521">NADP</keyword>
<dbReference type="EC" id="1.5.1.5" evidence="11"/>
<evidence type="ECO:0000256" key="8">
    <source>
        <dbReference type="ARBA" id="ARBA00023102"/>
    </source>
</evidence>
<proteinExistence type="inferred from homology"/>
<sequence>MGQVLDCREAAKIFLESIKKDSLDLKNKGINPTLAIVRVGKREDDIAYEKGILKNCEKVEITGKVHECHEDIDMNSFVRLIKELNTDASVHGILIFRPLPRHLDESIIKHIISPDKDVDSMNPLNLAKVFEGDLEGYSPCTPAAVMEIMKHFNIDIKGKMVAVLGRSMVVGKPLSMMLLKEDATVMICHSKTENLKEAAASADVVVAAIGKARFIGAEYIRQGATVIDVGINVDENGKLCGDVDFEAVIDKASYVTPVPGGVGSVTTAVLLKNVIKGAKMMR</sequence>
<dbReference type="Proteomes" id="UP001651880">
    <property type="component" value="Unassembled WGS sequence"/>
</dbReference>